<keyword evidence="1" id="KW-0732">Signal</keyword>
<organism evidence="2">
    <name type="scientific">Ixodes ricinus</name>
    <name type="common">Common tick</name>
    <name type="synonym">Acarus ricinus</name>
    <dbReference type="NCBI Taxonomy" id="34613"/>
    <lineage>
        <taxon>Eukaryota</taxon>
        <taxon>Metazoa</taxon>
        <taxon>Ecdysozoa</taxon>
        <taxon>Arthropoda</taxon>
        <taxon>Chelicerata</taxon>
        <taxon>Arachnida</taxon>
        <taxon>Acari</taxon>
        <taxon>Parasitiformes</taxon>
        <taxon>Ixodida</taxon>
        <taxon>Ixodoidea</taxon>
        <taxon>Ixodidae</taxon>
        <taxon>Ixodinae</taxon>
        <taxon>Ixodes</taxon>
    </lineage>
</organism>
<dbReference type="EMBL" id="GEGO01001654">
    <property type="protein sequence ID" value="JAR93750.1"/>
    <property type="molecule type" value="Transcribed_RNA"/>
</dbReference>
<feature type="chain" id="PRO_5007542814" evidence="1">
    <location>
        <begin position="20"/>
        <end position="112"/>
    </location>
</feature>
<reference evidence="2" key="1">
    <citation type="journal article" date="2018" name="PLoS Negl. Trop. Dis.">
        <title>Sialome diversity of ticks revealed by RNAseq of single tick salivary glands.</title>
        <authorList>
            <person name="Perner J."/>
            <person name="Kropackova S."/>
            <person name="Kopacek P."/>
            <person name="Ribeiro J.M."/>
        </authorList>
    </citation>
    <scope>NUCLEOTIDE SEQUENCE</scope>
    <source>
        <strain evidence="2">Siblings of single egg batch collected in Ceske Budejovice</strain>
        <tissue evidence="2">Salivary glands</tissue>
    </source>
</reference>
<proteinExistence type="predicted"/>
<evidence type="ECO:0000313" key="2">
    <source>
        <dbReference type="EMBL" id="JAR93750.1"/>
    </source>
</evidence>
<name>A0A147BSK0_IXORI</name>
<dbReference type="AlphaFoldDB" id="A0A147BSK0"/>
<feature type="signal peptide" evidence="1">
    <location>
        <begin position="1"/>
        <end position="19"/>
    </location>
</feature>
<evidence type="ECO:0000256" key="1">
    <source>
        <dbReference type="SAM" id="SignalP"/>
    </source>
</evidence>
<protein>
    <submittedName>
        <fullName evidence="2">Putative secreted protein</fullName>
    </submittedName>
</protein>
<sequence>MMMLLLLLLLLLLLRRLMGLLGTVLWCRHGPRWCQGGKQGVWRQEVGGRVATGLQQGADVLANILVCVDAFQAAEGRIQSALVHAGSLSSMARLIVPYSSLRSTDGCAVRHV</sequence>
<accession>A0A147BSK0</accession>